<dbReference type="PANTHER" id="PTHR30008:SF0">
    <property type="entry name" value="EXODEOXYRIBONUCLEASE 7 LARGE SUBUNIT"/>
    <property type="match status" value="1"/>
</dbReference>
<dbReference type="InterPro" id="IPR003753">
    <property type="entry name" value="Exonuc_VII_L"/>
</dbReference>
<evidence type="ECO:0000259" key="8">
    <source>
        <dbReference type="Pfam" id="PF13742"/>
    </source>
</evidence>
<dbReference type="GeneID" id="97988999"/>
<dbReference type="GO" id="GO:0009318">
    <property type="term" value="C:exodeoxyribonuclease VII complex"/>
    <property type="evidence" value="ECO:0007669"/>
    <property type="project" value="UniProtKB-UniRule"/>
</dbReference>
<dbReference type="PANTHER" id="PTHR30008">
    <property type="entry name" value="EXODEOXYRIBONUCLEASE 7 LARGE SUBUNIT"/>
    <property type="match status" value="1"/>
</dbReference>
<keyword evidence="4 5" id="KW-0269">Exonuclease</keyword>
<evidence type="ECO:0000313" key="9">
    <source>
        <dbReference type="EMBL" id="RGE57549.1"/>
    </source>
</evidence>
<dbReference type="Pfam" id="PF13742">
    <property type="entry name" value="tRNA_anti_2"/>
    <property type="match status" value="1"/>
</dbReference>
<accession>A0A3E3I077</accession>
<name>A0A3E3I077_9FIRM</name>
<comment type="function">
    <text evidence="5">Bidirectionally degrades single-stranded DNA into large acid-insoluble oligonucleotides, which are then degraded further into small acid-soluble oligonucleotides.</text>
</comment>
<dbReference type="GO" id="GO:0008855">
    <property type="term" value="F:exodeoxyribonuclease VII activity"/>
    <property type="evidence" value="ECO:0007669"/>
    <property type="project" value="UniProtKB-UniRule"/>
</dbReference>
<evidence type="ECO:0000256" key="1">
    <source>
        <dbReference type="ARBA" id="ARBA00022490"/>
    </source>
</evidence>
<evidence type="ECO:0000256" key="5">
    <source>
        <dbReference type="HAMAP-Rule" id="MF_00378"/>
    </source>
</evidence>
<dbReference type="RefSeq" id="WP_035321651.1">
    <property type="nucleotide sequence ID" value="NZ_JBKUNB010000016.1"/>
</dbReference>
<comment type="caution">
    <text evidence="9">The sequence shown here is derived from an EMBL/GenBank/DDBJ whole genome shotgun (WGS) entry which is preliminary data.</text>
</comment>
<evidence type="ECO:0000256" key="6">
    <source>
        <dbReference type="RuleBase" id="RU004355"/>
    </source>
</evidence>
<keyword evidence="1 5" id="KW-0963">Cytoplasm</keyword>
<dbReference type="Pfam" id="PF02601">
    <property type="entry name" value="Exonuc_VII_L"/>
    <property type="match status" value="1"/>
</dbReference>
<dbReference type="NCBIfam" id="TIGR00237">
    <property type="entry name" value="xseA"/>
    <property type="match status" value="1"/>
</dbReference>
<dbReference type="InterPro" id="IPR025824">
    <property type="entry name" value="OB-fold_nuc-bd_dom"/>
</dbReference>
<dbReference type="AlphaFoldDB" id="A0A3E3I077"/>
<comment type="subcellular location">
    <subcellularLocation>
        <location evidence="5 6">Cytoplasm</location>
    </subcellularLocation>
</comment>
<dbReference type="InterPro" id="IPR020579">
    <property type="entry name" value="Exonuc_VII_lsu_C"/>
</dbReference>
<protein>
    <recommendedName>
        <fullName evidence="5">Exodeoxyribonuclease 7 large subunit</fullName>
        <ecNumber evidence="5">3.1.11.6</ecNumber>
    </recommendedName>
    <alternativeName>
        <fullName evidence="5">Exodeoxyribonuclease VII large subunit</fullName>
        <shortName evidence="5">Exonuclease VII large subunit</shortName>
    </alternativeName>
</protein>
<dbReference type="EC" id="3.1.11.6" evidence="5"/>
<evidence type="ECO:0000256" key="3">
    <source>
        <dbReference type="ARBA" id="ARBA00022801"/>
    </source>
</evidence>
<feature type="domain" description="Exonuclease VII large subunit C-terminal" evidence="7">
    <location>
        <begin position="123"/>
        <end position="334"/>
    </location>
</feature>
<dbReference type="GO" id="GO:0006308">
    <property type="term" value="P:DNA catabolic process"/>
    <property type="evidence" value="ECO:0007669"/>
    <property type="project" value="UniProtKB-UniRule"/>
</dbReference>
<evidence type="ECO:0000313" key="10">
    <source>
        <dbReference type="Proteomes" id="UP000260812"/>
    </source>
</evidence>
<dbReference type="CDD" id="cd04489">
    <property type="entry name" value="ExoVII_LU_OBF"/>
    <property type="match status" value="1"/>
</dbReference>
<keyword evidence="3 5" id="KW-0378">Hydrolase</keyword>
<dbReference type="Proteomes" id="UP000260812">
    <property type="component" value="Unassembled WGS sequence"/>
</dbReference>
<keyword evidence="2 5" id="KW-0540">Nuclease</keyword>
<dbReference type="EMBL" id="QVLV01000015">
    <property type="protein sequence ID" value="RGE57549.1"/>
    <property type="molecule type" value="Genomic_DNA"/>
</dbReference>
<comment type="subunit">
    <text evidence="5">Heterooligomer composed of large and small subunits.</text>
</comment>
<evidence type="ECO:0000259" key="7">
    <source>
        <dbReference type="Pfam" id="PF02601"/>
    </source>
</evidence>
<organism evidence="9 10">
    <name type="scientific">Eisenbergiella massiliensis</name>
    <dbReference type="NCBI Taxonomy" id="1720294"/>
    <lineage>
        <taxon>Bacteria</taxon>
        <taxon>Bacillati</taxon>
        <taxon>Bacillota</taxon>
        <taxon>Clostridia</taxon>
        <taxon>Lachnospirales</taxon>
        <taxon>Lachnospiraceae</taxon>
        <taxon>Eisenbergiella</taxon>
    </lineage>
</organism>
<proteinExistence type="inferred from homology"/>
<evidence type="ECO:0000256" key="2">
    <source>
        <dbReference type="ARBA" id="ARBA00022722"/>
    </source>
</evidence>
<dbReference type="GO" id="GO:0005737">
    <property type="term" value="C:cytoplasm"/>
    <property type="evidence" value="ECO:0007669"/>
    <property type="project" value="UniProtKB-SubCell"/>
</dbReference>
<dbReference type="HAMAP" id="MF_00378">
    <property type="entry name" value="Exonuc_7_L"/>
    <property type="match status" value="1"/>
</dbReference>
<reference evidence="9" key="1">
    <citation type="submission" date="2018-08" db="EMBL/GenBank/DDBJ databases">
        <title>A genome reference for cultivated species of the human gut microbiota.</title>
        <authorList>
            <person name="Zou Y."/>
            <person name="Xue W."/>
            <person name="Luo G."/>
        </authorList>
    </citation>
    <scope>NUCLEOTIDE SEQUENCE [LARGE SCALE GENOMIC DNA]</scope>
    <source>
        <strain evidence="9">TF05-5AC</strain>
    </source>
</reference>
<dbReference type="GO" id="GO:0003676">
    <property type="term" value="F:nucleic acid binding"/>
    <property type="evidence" value="ECO:0007669"/>
    <property type="project" value="InterPro"/>
</dbReference>
<comment type="catalytic activity">
    <reaction evidence="5 6">
        <text>Exonucleolytic cleavage in either 5'- to 3'- or 3'- to 5'-direction to yield nucleoside 5'-phosphates.</text>
        <dbReference type="EC" id="3.1.11.6"/>
    </reaction>
</comment>
<sequence>MRNVYTVAQVNSYIKNMFSQDFMLQNIYVKGEVSNCKYHSSGHIYFTIKDARGTIACVMFAGNRSGLKFRMEEGQQVVVGGSVEVYERDGKYQLYAREIILDGAGYLYEKFERLKKELAQRGLFAPEYKQPVPKYIRTLGVVTAPTGAAVQDIINITRRRNPYVRIILYPAIVQGEQAAASIIQGIHALEQLGVDVMIVGRGGGSIEDLWAFNEEAVAQAVFDCSVPIISAVGHETDTTIIDFVSDLRAPTPSAAAELAVYDVRQLEAVLDSCKGDLTRRMLTRLDRERSRVKQAQTKLQYLSPASQIREKRTLAMRMEEQLSALMQRHIREKRYLLGLYTEKLKGLSPLDKLNQGFSYVSDEKGKTVSDVDHVRVGDRLTVHVKNGRIEAQVVDKEKWKQEKGVLEA</sequence>
<comment type="similarity">
    <text evidence="5 6">Belongs to the XseA family.</text>
</comment>
<gene>
    <name evidence="5 9" type="primary">xseA</name>
    <name evidence="9" type="ORF">DXC51_19520</name>
</gene>
<keyword evidence="10" id="KW-1185">Reference proteome</keyword>
<evidence type="ECO:0000256" key="4">
    <source>
        <dbReference type="ARBA" id="ARBA00022839"/>
    </source>
</evidence>
<feature type="domain" description="OB-fold nucleic acid binding" evidence="8">
    <location>
        <begin position="5"/>
        <end position="99"/>
    </location>
</feature>